<dbReference type="Gene3D" id="3.90.740.10">
    <property type="entry name" value="Valyl/Leucyl/Isoleucyl-tRNA synthetase, editing domain"/>
    <property type="match status" value="1"/>
</dbReference>
<evidence type="ECO:0000313" key="15">
    <source>
        <dbReference type="EMBL" id="MCA9389960.1"/>
    </source>
</evidence>
<gene>
    <name evidence="9" type="primary">leuS</name>
    <name evidence="15" type="ORF">KC571_01010</name>
</gene>
<dbReference type="Pfam" id="PF08264">
    <property type="entry name" value="Anticodon_1"/>
    <property type="match status" value="1"/>
</dbReference>
<comment type="caution">
    <text evidence="9">Lacks conserved residue(s) required for the propagation of feature annotation.</text>
</comment>
<evidence type="ECO:0000256" key="7">
    <source>
        <dbReference type="ARBA" id="ARBA00023146"/>
    </source>
</evidence>
<dbReference type="Gene3D" id="3.40.50.620">
    <property type="entry name" value="HUPs"/>
    <property type="match status" value="2"/>
</dbReference>
<dbReference type="InterPro" id="IPR025709">
    <property type="entry name" value="Leu_tRNA-synth_edit"/>
</dbReference>
<keyword evidence="6 9" id="KW-0648">Protein biosynthesis</keyword>
<dbReference type="GO" id="GO:0006429">
    <property type="term" value="P:leucyl-tRNA aminoacylation"/>
    <property type="evidence" value="ECO:0007669"/>
    <property type="project" value="UniProtKB-UniRule"/>
</dbReference>
<reference evidence="15" key="2">
    <citation type="journal article" date="2021" name="Microbiome">
        <title>Successional dynamics and alternative stable states in a saline activated sludge microbial community over 9 years.</title>
        <authorList>
            <person name="Wang Y."/>
            <person name="Ye J."/>
            <person name="Ju F."/>
            <person name="Liu L."/>
            <person name="Boyd J.A."/>
            <person name="Deng Y."/>
            <person name="Parks D.H."/>
            <person name="Jiang X."/>
            <person name="Yin X."/>
            <person name="Woodcroft B.J."/>
            <person name="Tyson G.W."/>
            <person name="Hugenholtz P."/>
            <person name="Polz M.F."/>
            <person name="Zhang T."/>
        </authorList>
    </citation>
    <scope>NUCLEOTIDE SEQUENCE</scope>
    <source>
        <strain evidence="15">HKST-UBA01</strain>
    </source>
</reference>
<evidence type="ECO:0000256" key="4">
    <source>
        <dbReference type="ARBA" id="ARBA00022741"/>
    </source>
</evidence>
<dbReference type="FunFam" id="3.40.50.620:FF:000056">
    <property type="entry name" value="Leucine--tRNA ligase"/>
    <property type="match status" value="1"/>
</dbReference>
<dbReference type="InterPro" id="IPR015413">
    <property type="entry name" value="Methionyl/Leucyl_tRNA_Synth"/>
</dbReference>
<dbReference type="Pfam" id="PF13603">
    <property type="entry name" value="tRNA-synt_1_2"/>
    <property type="match status" value="1"/>
</dbReference>
<evidence type="ECO:0000256" key="3">
    <source>
        <dbReference type="ARBA" id="ARBA00022598"/>
    </source>
</evidence>
<keyword evidence="4 9" id="KW-0547">Nucleotide-binding</keyword>
<comment type="similarity">
    <text evidence="1 9 10">Belongs to the class-I aminoacyl-tRNA synthetase family.</text>
</comment>
<dbReference type="PANTHER" id="PTHR43740:SF2">
    <property type="entry name" value="LEUCINE--TRNA LIGASE, MITOCHONDRIAL"/>
    <property type="match status" value="1"/>
</dbReference>
<accession>A0A955LG44</accession>
<dbReference type="GO" id="GO:0005524">
    <property type="term" value="F:ATP binding"/>
    <property type="evidence" value="ECO:0007669"/>
    <property type="project" value="UniProtKB-UniRule"/>
</dbReference>
<feature type="domain" description="Methionyl/Leucyl tRNA synthetase" evidence="13">
    <location>
        <begin position="40"/>
        <end position="181"/>
    </location>
</feature>
<dbReference type="GO" id="GO:0002161">
    <property type="term" value="F:aminoacyl-tRNA deacylase activity"/>
    <property type="evidence" value="ECO:0007669"/>
    <property type="project" value="InterPro"/>
</dbReference>
<keyword evidence="7 9" id="KW-0030">Aminoacyl-tRNA synthetase</keyword>
<dbReference type="SUPFAM" id="SSF52374">
    <property type="entry name" value="Nucleotidylyl transferase"/>
    <property type="match status" value="1"/>
</dbReference>
<proteinExistence type="inferred from homology"/>
<dbReference type="PANTHER" id="PTHR43740">
    <property type="entry name" value="LEUCYL-TRNA SYNTHETASE"/>
    <property type="match status" value="1"/>
</dbReference>
<protein>
    <recommendedName>
        <fullName evidence="9">Leucine--tRNA ligase</fullName>
        <ecNumber evidence="9">6.1.1.4</ecNumber>
    </recommendedName>
    <alternativeName>
        <fullName evidence="9">Leucyl-tRNA synthetase</fullName>
        <shortName evidence="9">LeuRS</shortName>
    </alternativeName>
</protein>
<dbReference type="FunFam" id="1.10.730.10:FF:000002">
    <property type="entry name" value="Leucine--tRNA ligase"/>
    <property type="match status" value="1"/>
</dbReference>
<dbReference type="Pfam" id="PF00133">
    <property type="entry name" value="tRNA-synt_1"/>
    <property type="match status" value="1"/>
</dbReference>
<dbReference type="PROSITE" id="PS00178">
    <property type="entry name" value="AA_TRNA_LIGASE_I"/>
    <property type="match status" value="1"/>
</dbReference>
<dbReference type="SUPFAM" id="SSF50677">
    <property type="entry name" value="ValRS/IleRS/LeuRS editing domain"/>
    <property type="match status" value="1"/>
</dbReference>
<dbReference type="InterPro" id="IPR009008">
    <property type="entry name" value="Val/Leu/Ile-tRNA-synth_edit"/>
</dbReference>
<sequence length="947" mass="108733">MEAYDHQKIEPTWRELWEKNHVFGSPKLAGKKKKYILDMYPYPSGEGLHVGHPLGYIGSDIVARYYRMNGYDVLHPMGWDAFGLPAENFAIKKGVHPKETTDKATARFKQQLYNIGLSYDWEREINSSKPDYYRWTQWFFLLMYDKKLSYLKKAPVNWCPHCQTVLANEQVIQGKCERCDTPVEQKELQQWFSNITSYAERLLSDLDKIDWPDRTKAGQRNWIGKSTGARITFSLKDSDQTIEVYTTRPDTLGGATYLVLAPEHPLLSGETMSIPNQKEVNEYINQAKMKSDLERSELQKEKSGVFTGLFAVNPLNGKHIPVWTADYVLISYGTGSIMGVPAHDQRDFDFAKKYGLEVIPVIKPSGLWYIGYVAKKWSNDYQEFLTSLENINAEFIKKDDESVLFKFDPKHIDAFIDFSKKNIKTGSWHDVMGDDYVVIFDDGSVHKVERFVEDSDVWGREHDLEPGVREFSGLWDMLMHSDYVETICFADEGSMFNSEQFDGLSSSEGREKVIAWLEEQNIGHKETQYKLRDWLISRQRYWGPPIPIIYCTKCVGDGRHEVVNKNGQEVAVIPVPESDLPVLLPEDVNFKPTGQSPLVDSESFREVTCPQCGASGEGVFRESDTLDTFVDSCWYFFRFADPHNENEFASKEKIESWLPVDIYVGGAEHTVLHLMYARYITKVLFDYGYISFDEPFTALRHQGLILGPDGRKMSKRWGNVINPDEVVENLGADTLRMYEMFMGPFTNVLGWNTDGINGVRRFIERIWKVFHEGEKITDQTTPKTLESLHKTIKKVGADIETFSFNTAISSMMEFMNTLEEKNETISKSDAQSFIKILSVFAPHISEEIWFGLHGWQKTGEALIDRTVQLSDWPPYDAEIAKGSDVTIVVQVNGKVRATLQLERKDNGWDKSDVESLARQEPSVSRYFDGVEVKQVIYVPDKLLNFVI</sequence>
<evidence type="ECO:0000313" key="16">
    <source>
        <dbReference type="Proteomes" id="UP000701698"/>
    </source>
</evidence>
<evidence type="ECO:0000259" key="14">
    <source>
        <dbReference type="Pfam" id="PF13603"/>
    </source>
</evidence>
<comment type="catalytic activity">
    <reaction evidence="8 9">
        <text>tRNA(Leu) + L-leucine + ATP = L-leucyl-tRNA(Leu) + AMP + diphosphate</text>
        <dbReference type="Rhea" id="RHEA:11688"/>
        <dbReference type="Rhea" id="RHEA-COMP:9613"/>
        <dbReference type="Rhea" id="RHEA-COMP:9622"/>
        <dbReference type="ChEBI" id="CHEBI:30616"/>
        <dbReference type="ChEBI" id="CHEBI:33019"/>
        <dbReference type="ChEBI" id="CHEBI:57427"/>
        <dbReference type="ChEBI" id="CHEBI:78442"/>
        <dbReference type="ChEBI" id="CHEBI:78494"/>
        <dbReference type="ChEBI" id="CHEBI:456215"/>
        <dbReference type="EC" id="6.1.1.4"/>
    </reaction>
</comment>
<evidence type="ECO:0000256" key="2">
    <source>
        <dbReference type="ARBA" id="ARBA00022490"/>
    </source>
</evidence>
<reference evidence="15" key="1">
    <citation type="submission" date="2020-04" db="EMBL/GenBank/DDBJ databases">
        <authorList>
            <person name="Zhang T."/>
        </authorList>
    </citation>
    <scope>NUCLEOTIDE SEQUENCE</scope>
    <source>
        <strain evidence="15">HKST-UBA01</strain>
    </source>
</reference>
<dbReference type="PRINTS" id="PR00985">
    <property type="entry name" value="TRNASYNTHLEU"/>
</dbReference>
<evidence type="ECO:0000259" key="11">
    <source>
        <dbReference type="Pfam" id="PF00133"/>
    </source>
</evidence>
<dbReference type="CDD" id="cd07958">
    <property type="entry name" value="Anticodon_Ia_Leu_BEm"/>
    <property type="match status" value="1"/>
</dbReference>
<dbReference type="Gene3D" id="1.10.730.10">
    <property type="entry name" value="Isoleucyl-tRNA Synthetase, Domain 1"/>
    <property type="match status" value="1"/>
</dbReference>
<comment type="caution">
    <text evidence="15">The sequence shown here is derived from an EMBL/GenBank/DDBJ whole genome shotgun (WGS) entry which is preliminary data.</text>
</comment>
<feature type="domain" description="Leucyl-tRNA synthetase editing" evidence="14">
    <location>
        <begin position="220"/>
        <end position="366"/>
    </location>
</feature>
<dbReference type="GO" id="GO:0005829">
    <property type="term" value="C:cytosol"/>
    <property type="evidence" value="ECO:0007669"/>
    <property type="project" value="TreeGrafter"/>
</dbReference>
<dbReference type="InterPro" id="IPR009080">
    <property type="entry name" value="tRNAsynth_Ia_anticodon-bd"/>
</dbReference>
<evidence type="ECO:0000256" key="9">
    <source>
        <dbReference type="HAMAP-Rule" id="MF_00049"/>
    </source>
</evidence>
<organism evidence="15 16">
    <name type="scientific">candidate division WWE3 bacterium</name>
    <dbReference type="NCBI Taxonomy" id="2053526"/>
    <lineage>
        <taxon>Bacteria</taxon>
        <taxon>Katanobacteria</taxon>
    </lineage>
</organism>
<dbReference type="InterPro" id="IPR001412">
    <property type="entry name" value="aa-tRNA-synth_I_CS"/>
</dbReference>
<keyword evidence="3 9" id="KW-0436">Ligase</keyword>
<evidence type="ECO:0000256" key="5">
    <source>
        <dbReference type="ARBA" id="ARBA00022840"/>
    </source>
</evidence>
<dbReference type="FunFam" id="3.40.50.620:FF:000003">
    <property type="entry name" value="Leucine--tRNA ligase"/>
    <property type="match status" value="1"/>
</dbReference>
<evidence type="ECO:0000256" key="6">
    <source>
        <dbReference type="ARBA" id="ARBA00022917"/>
    </source>
</evidence>
<name>A0A955LG44_UNCKA</name>
<comment type="subcellular location">
    <subcellularLocation>
        <location evidence="9">Cytoplasm</location>
    </subcellularLocation>
</comment>
<feature type="binding site" evidence="9">
    <location>
        <position position="715"/>
    </location>
    <ligand>
        <name>ATP</name>
        <dbReference type="ChEBI" id="CHEBI:30616"/>
    </ligand>
</feature>
<dbReference type="HAMAP" id="MF_00049_B">
    <property type="entry name" value="Leu_tRNA_synth_B"/>
    <property type="match status" value="1"/>
</dbReference>
<dbReference type="Proteomes" id="UP000701698">
    <property type="component" value="Unassembled WGS sequence"/>
</dbReference>
<evidence type="ECO:0000256" key="8">
    <source>
        <dbReference type="ARBA" id="ARBA00047469"/>
    </source>
</evidence>
<dbReference type="SUPFAM" id="SSF47323">
    <property type="entry name" value="Anticodon-binding domain of a subclass of class I aminoacyl-tRNA synthetases"/>
    <property type="match status" value="1"/>
</dbReference>
<dbReference type="InterPro" id="IPR014729">
    <property type="entry name" value="Rossmann-like_a/b/a_fold"/>
</dbReference>
<dbReference type="Pfam" id="PF09334">
    <property type="entry name" value="tRNA-synt_1g"/>
    <property type="match status" value="1"/>
</dbReference>
<evidence type="ECO:0000256" key="1">
    <source>
        <dbReference type="ARBA" id="ARBA00005594"/>
    </source>
</evidence>
<keyword evidence="5 9" id="KW-0067">ATP-binding</keyword>
<keyword evidence="2 9" id="KW-0963">Cytoplasm</keyword>
<dbReference type="InterPro" id="IPR002300">
    <property type="entry name" value="aa-tRNA-synth_Ia"/>
</dbReference>
<dbReference type="AlphaFoldDB" id="A0A955LG44"/>
<evidence type="ECO:0000259" key="12">
    <source>
        <dbReference type="Pfam" id="PF08264"/>
    </source>
</evidence>
<dbReference type="InterPro" id="IPR013155">
    <property type="entry name" value="M/V/L/I-tRNA-synth_anticd-bd"/>
</dbReference>
<evidence type="ECO:0000259" key="13">
    <source>
        <dbReference type="Pfam" id="PF09334"/>
    </source>
</evidence>
<dbReference type="EMBL" id="JAGQKX010000014">
    <property type="protein sequence ID" value="MCA9389960.1"/>
    <property type="molecule type" value="Genomic_DNA"/>
</dbReference>
<dbReference type="EC" id="6.1.1.4" evidence="9"/>
<feature type="domain" description="Methionyl/Valyl/Leucyl/Isoleucyl-tRNA synthetase anticodon-binding" evidence="12">
    <location>
        <begin position="785"/>
        <end position="905"/>
    </location>
</feature>
<evidence type="ECO:0000256" key="10">
    <source>
        <dbReference type="RuleBase" id="RU363035"/>
    </source>
</evidence>
<dbReference type="InterPro" id="IPR002302">
    <property type="entry name" value="Leu-tRNA-ligase"/>
</dbReference>
<feature type="domain" description="Aminoacyl-tRNA synthetase class Ia" evidence="11">
    <location>
        <begin position="530"/>
        <end position="738"/>
    </location>
</feature>
<dbReference type="GO" id="GO:0004823">
    <property type="term" value="F:leucine-tRNA ligase activity"/>
    <property type="evidence" value="ECO:0007669"/>
    <property type="project" value="UniProtKB-UniRule"/>
</dbReference>